<evidence type="ECO:0000256" key="5">
    <source>
        <dbReference type="SAM" id="MobiDB-lite"/>
    </source>
</evidence>
<proteinExistence type="inferred from homology"/>
<evidence type="ECO:0000256" key="2">
    <source>
        <dbReference type="ARBA" id="ARBA00010610"/>
    </source>
</evidence>
<dbReference type="Proteomes" id="UP001371218">
    <property type="component" value="Unassembled WGS sequence"/>
</dbReference>
<dbReference type="RefSeq" id="WP_341425862.1">
    <property type="nucleotide sequence ID" value="NZ_JBBUTG010000005.1"/>
</dbReference>
<comment type="similarity">
    <text evidence="2">Belongs to the histone-like protein H-NS family.</text>
</comment>
<dbReference type="SMART" id="SM00528">
    <property type="entry name" value="HNS"/>
    <property type="match status" value="1"/>
</dbReference>
<dbReference type="PANTHER" id="PTHR38097">
    <property type="match status" value="1"/>
</dbReference>
<feature type="region of interest" description="Disordered" evidence="5">
    <location>
        <begin position="1"/>
        <end position="27"/>
    </location>
</feature>
<dbReference type="Pfam" id="PF00816">
    <property type="entry name" value="Histone_HNS"/>
    <property type="match status" value="1"/>
</dbReference>
<comment type="subcellular location">
    <subcellularLocation>
        <location evidence="1">Cytoplasm</location>
        <location evidence="1">Nucleoid</location>
    </subcellularLocation>
</comment>
<keyword evidence="3" id="KW-0963">Cytoplasm</keyword>
<accession>A0ABU9BRD4</accession>
<dbReference type="InterPro" id="IPR027444">
    <property type="entry name" value="H-NS_C_dom"/>
</dbReference>
<organism evidence="7 8">
    <name type="scientific">Ideonella lacteola</name>
    <dbReference type="NCBI Taxonomy" id="2984193"/>
    <lineage>
        <taxon>Bacteria</taxon>
        <taxon>Pseudomonadati</taxon>
        <taxon>Pseudomonadota</taxon>
        <taxon>Betaproteobacteria</taxon>
        <taxon>Burkholderiales</taxon>
        <taxon>Sphaerotilaceae</taxon>
        <taxon>Ideonella</taxon>
    </lineage>
</organism>
<feature type="compositionally biased region" description="Pro residues" evidence="5">
    <location>
        <begin position="57"/>
        <end position="68"/>
    </location>
</feature>
<dbReference type="EMBL" id="JBBUTG010000005">
    <property type="protein sequence ID" value="MEK8031485.1"/>
    <property type="molecule type" value="Genomic_DNA"/>
</dbReference>
<evidence type="ECO:0000256" key="3">
    <source>
        <dbReference type="ARBA" id="ARBA00022490"/>
    </source>
</evidence>
<dbReference type="SUPFAM" id="SSF81273">
    <property type="entry name" value="H-NS histone-like proteins"/>
    <property type="match status" value="1"/>
</dbReference>
<dbReference type="InterPro" id="IPR037150">
    <property type="entry name" value="H-NS_C_dom_sf"/>
</dbReference>
<keyword evidence="8" id="KW-1185">Reference proteome</keyword>
<protein>
    <submittedName>
        <fullName evidence="7">H-NS histone family protein</fullName>
    </submittedName>
</protein>
<feature type="region of interest" description="Disordered" evidence="5">
    <location>
        <begin position="56"/>
        <end position="88"/>
    </location>
</feature>
<keyword evidence="4" id="KW-0238">DNA-binding</keyword>
<evidence type="ECO:0000256" key="4">
    <source>
        <dbReference type="ARBA" id="ARBA00023125"/>
    </source>
</evidence>
<evidence type="ECO:0000259" key="6">
    <source>
        <dbReference type="SMART" id="SM00528"/>
    </source>
</evidence>
<name>A0ABU9BRD4_9BURK</name>
<dbReference type="Gene3D" id="4.10.430.10">
    <property type="entry name" value="Histone-like protein H-NS, C-terminal domain"/>
    <property type="match status" value="1"/>
</dbReference>
<evidence type="ECO:0000313" key="8">
    <source>
        <dbReference type="Proteomes" id="UP001371218"/>
    </source>
</evidence>
<dbReference type="PANTHER" id="PTHR38097:SF2">
    <property type="entry name" value="DNA-BINDING PROTEIN STPA"/>
    <property type="match status" value="1"/>
</dbReference>
<comment type="caution">
    <text evidence="7">The sequence shown here is derived from an EMBL/GenBank/DDBJ whole genome shotgun (WGS) entry which is preliminary data.</text>
</comment>
<feature type="domain" description="DNA-binding protein H-NS-like C-terminal" evidence="6">
    <location>
        <begin position="63"/>
        <end position="108"/>
    </location>
</feature>
<reference evidence="7 8" key="1">
    <citation type="submission" date="2024-04" db="EMBL/GenBank/DDBJ databases">
        <title>Novel species of the genus Ideonella isolated from streams.</title>
        <authorList>
            <person name="Lu H."/>
        </authorList>
    </citation>
    <scope>NUCLEOTIDE SEQUENCE [LARGE SCALE GENOMIC DNA]</scope>
    <source>
        <strain evidence="7 8">DXS29W</strain>
    </source>
</reference>
<evidence type="ECO:0000313" key="7">
    <source>
        <dbReference type="EMBL" id="MEK8031485.1"/>
    </source>
</evidence>
<gene>
    <name evidence="7" type="ORF">AACH06_11710</name>
</gene>
<sequence>MSMPDNEPSAAPQAVDPWADSAQPAALSRRERAAVLARIEALMEFWGITVDDLLAPTPEPEAPAPSGPLPIKYRHPVTGETWDGQGPHPEWLRRALLQEGLRVDELKPAEAVPPASEAS</sequence>
<evidence type="ECO:0000256" key="1">
    <source>
        <dbReference type="ARBA" id="ARBA00004453"/>
    </source>
</evidence>